<dbReference type="PROSITE" id="PS50088">
    <property type="entry name" value="ANK_REPEAT"/>
    <property type="match status" value="4"/>
</dbReference>
<reference evidence="5" key="1">
    <citation type="submission" date="2020-04" db="EMBL/GenBank/DDBJ databases">
        <title>Draft genome resource of the tomato pathogen Pseudocercospora fuligena.</title>
        <authorList>
            <person name="Zaccaron A."/>
        </authorList>
    </citation>
    <scope>NUCLEOTIDE SEQUENCE</scope>
    <source>
        <strain evidence="5">PF001</strain>
    </source>
</reference>
<dbReference type="Pfam" id="PF13637">
    <property type="entry name" value="Ank_4"/>
    <property type="match status" value="1"/>
</dbReference>
<feature type="repeat" description="ANK" evidence="3">
    <location>
        <begin position="401"/>
        <end position="433"/>
    </location>
</feature>
<evidence type="ECO:0000313" key="5">
    <source>
        <dbReference type="EMBL" id="KAF7196833.1"/>
    </source>
</evidence>
<dbReference type="Pfam" id="PF12796">
    <property type="entry name" value="Ank_2"/>
    <property type="match status" value="2"/>
</dbReference>
<feature type="region of interest" description="Disordered" evidence="4">
    <location>
        <begin position="513"/>
        <end position="548"/>
    </location>
</feature>
<keyword evidence="2 3" id="KW-0040">ANK repeat</keyword>
<dbReference type="Gene3D" id="1.25.40.20">
    <property type="entry name" value="Ankyrin repeat-containing domain"/>
    <property type="match status" value="3"/>
</dbReference>
<evidence type="ECO:0000256" key="1">
    <source>
        <dbReference type="ARBA" id="ARBA00022737"/>
    </source>
</evidence>
<accession>A0A8H6RT24</accession>
<evidence type="ECO:0000256" key="3">
    <source>
        <dbReference type="PROSITE-ProRule" id="PRU00023"/>
    </source>
</evidence>
<organism evidence="5 6">
    <name type="scientific">Pseudocercospora fuligena</name>
    <dbReference type="NCBI Taxonomy" id="685502"/>
    <lineage>
        <taxon>Eukaryota</taxon>
        <taxon>Fungi</taxon>
        <taxon>Dikarya</taxon>
        <taxon>Ascomycota</taxon>
        <taxon>Pezizomycotina</taxon>
        <taxon>Dothideomycetes</taxon>
        <taxon>Dothideomycetidae</taxon>
        <taxon>Mycosphaerellales</taxon>
        <taxon>Mycosphaerellaceae</taxon>
        <taxon>Pseudocercospora</taxon>
    </lineage>
</organism>
<dbReference type="PANTHER" id="PTHR24123:SF33">
    <property type="entry name" value="PROTEIN HOS4"/>
    <property type="match status" value="1"/>
</dbReference>
<comment type="caution">
    <text evidence="5">The sequence shown here is derived from an EMBL/GenBank/DDBJ whole genome shotgun (WGS) entry which is preliminary data.</text>
</comment>
<protein>
    <submittedName>
        <fullName evidence="5">Putative ankyrin repeat protein</fullName>
    </submittedName>
</protein>
<dbReference type="PROSITE" id="PS50297">
    <property type="entry name" value="ANK_REP_REGION"/>
    <property type="match status" value="3"/>
</dbReference>
<dbReference type="InterPro" id="IPR036770">
    <property type="entry name" value="Ankyrin_rpt-contain_sf"/>
</dbReference>
<feature type="repeat" description="ANK" evidence="3">
    <location>
        <begin position="251"/>
        <end position="276"/>
    </location>
</feature>
<sequence length="548" mass="60432">MAEPARNSRQDRTYSKNVATDHSRQQNGDQHHRYERVEAVYHGDVQRITTPTGRGSILSPTRWLTTRENGEALIDAARQGQIERMRRVLASKYTDIDFMDKQKTTPLLAAIQGKQLTAVTLLLKEGADPGRRYSSAQETPLILAVKLDCRDIVKALLQHNASANDSQIVVKDGTKVRVNLMSMTVDSLIDAARRGQIDCLDELLSKQCIDVNCFDDRGMTALLAAIENKRSAAVTMLLERGALPDLRYNEQCKTPLMLAAYSGNVDIVRALLKHGAPPVGLEIGEEAFRMNRRYYQDEFDALRGGPIDITRTPIFTSEPEIVLELLKRGVPVQKGALLSALEHLREENMEVVQRLIDAGADVEAQDDYGERPRHFAACRGLTRAIEILHAAGADLEARRCDGWTGLHLAVTCGTLEARQKFIVLGANVDARNNGGWTPLYYASGRHDYEAVQLLLANGSDASVVDNQGLTPYDLACQSTGAGKETEKRKVIDLLRSHMDLDNDGAEVKSFATAYSRPDGGMDMEESDVSSDGTSTPPTELDVMRQVAS</sequence>
<dbReference type="InterPro" id="IPR002110">
    <property type="entry name" value="Ankyrin_rpt"/>
</dbReference>
<dbReference type="InterPro" id="IPR051165">
    <property type="entry name" value="Multifunctional_ANK_Repeat"/>
</dbReference>
<feature type="repeat" description="ANK" evidence="3">
    <location>
        <begin position="368"/>
        <end position="400"/>
    </location>
</feature>
<dbReference type="AlphaFoldDB" id="A0A8H6RT24"/>
<dbReference type="Pfam" id="PF13857">
    <property type="entry name" value="Ank_5"/>
    <property type="match status" value="1"/>
</dbReference>
<name>A0A8H6RT24_9PEZI</name>
<evidence type="ECO:0000313" key="6">
    <source>
        <dbReference type="Proteomes" id="UP000660729"/>
    </source>
</evidence>
<dbReference type="EMBL" id="JABCIY010000022">
    <property type="protein sequence ID" value="KAF7196833.1"/>
    <property type="molecule type" value="Genomic_DNA"/>
</dbReference>
<evidence type="ECO:0000256" key="2">
    <source>
        <dbReference type="ARBA" id="ARBA00023043"/>
    </source>
</evidence>
<keyword evidence="6" id="KW-1185">Reference proteome</keyword>
<feature type="repeat" description="ANK" evidence="3">
    <location>
        <begin position="434"/>
        <end position="466"/>
    </location>
</feature>
<dbReference type="PANTHER" id="PTHR24123">
    <property type="entry name" value="ANKYRIN REPEAT-CONTAINING"/>
    <property type="match status" value="1"/>
</dbReference>
<dbReference type="SMART" id="SM00248">
    <property type="entry name" value="ANK"/>
    <property type="match status" value="10"/>
</dbReference>
<dbReference type="OrthoDB" id="1577640at2759"/>
<feature type="region of interest" description="Disordered" evidence="4">
    <location>
        <begin position="1"/>
        <end position="33"/>
    </location>
</feature>
<dbReference type="Proteomes" id="UP000660729">
    <property type="component" value="Unassembled WGS sequence"/>
</dbReference>
<dbReference type="SUPFAM" id="SSF48403">
    <property type="entry name" value="Ankyrin repeat"/>
    <property type="match status" value="2"/>
</dbReference>
<proteinExistence type="predicted"/>
<gene>
    <name evidence="5" type="ORF">HII31_01751</name>
</gene>
<keyword evidence="1" id="KW-0677">Repeat</keyword>
<evidence type="ECO:0000256" key="4">
    <source>
        <dbReference type="SAM" id="MobiDB-lite"/>
    </source>
</evidence>